<protein>
    <recommendedName>
        <fullName evidence="2">Fungal-type protein kinase domain-containing protein</fullName>
    </recommendedName>
</protein>
<dbReference type="AlphaFoldDB" id="A0AAV5ARU7"/>
<proteinExistence type="predicted"/>
<comment type="caution">
    <text evidence="3">The sequence shown here is derived from an EMBL/GenBank/DDBJ whole genome shotgun (WGS) entry which is preliminary data.</text>
</comment>
<dbReference type="InterPro" id="IPR040976">
    <property type="entry name" value="Pkinase_fungal"/>
</dbReference>
<evidence type="ECO:0000313" key="3">
    <source>
        <dbReference type="EMBL" id="GJJ15474.1"/>
    </source>
</evidence>
<sequence>MFSPCRVSSSAQSYAGDPRTGGHSTQSFLTIIKEELEGKLEFDQPNVLHRLRIQDVDDELVNQIGKDLENDESFVESKITLNKLFNSSGNDGENAVGEKKNQYLEDKMMTPLSQIFDRVVQLAVANDNERERRYERKWLANADQPLRGRYFQDGVQFSPIHDLWDNIDVLIRIIRRMTHEMSPVDFDQDPNVNVLPNKHPNSVTCHNIATALAKGNSDLIKEVSNYPTYSINFCNVKYFTIGFPVWNSLSLLGRGTSIWRVLASPTESFATDKEYYIIPVPSLFNPNRVREMSVPTTRTHTTWTPPPRGAVLTGTIQFMALELVSSISGGSQPIHHIYHDVESFIWVTYYGILRRIGYVGRNLTGEAISAGLRNTSQIAFKKLFNHVDPDRITLHLPPIYSF</sequence>
<organism evidence="3 4">
    <name type="scientific">Clathrus columnatus</name>
    <dbReference type="NCBI Taxonomy" id="1419009"/>
    <lineage>
        <taxon>Eukaryota</taxon>
        <taxon>Fungi</taxon>
        <taxon>Dikarya</taxon>
        <taxon>Basidiomycota</taxon>
        <taxon>Agaricomycotina</taxon>
        <taxon>Agaricomycetes</taxon>
        <taxon>Phallomycetidae</taxon>
        <taxon>Phallales</taxon>
        <taxon>Clathraceae</taxon>
        <taxon>Clathrus</taxon>
    </lineage>
</organism>
<name>A0AAV5ARU7_9AGAM</name>
<dbReference type="Pfam" id="PF17667">
    <property type="entry name" value="Pkinase_fungal"/>
    <property type="match status" value="1"/>
</dbReference>
<dbReference type="Proteomes" id="UP001050691">
    <property type="component" value="Unassembled WGS sequence"/>
</dbReference>
<evidence type="ECO:0000313" key="4">
    <source>
        <dbReference type="Proteomes" id="UP001050691"/>
    </source>
</evidence>
<evidence type="ECO:0000259" key="2">
    <source>
        <dbReference type="Pfam" id="PF17667"/>
    </source>
</evidence>
<feature type="region of interest" description="Disordered" evidence="1">
    <location>
        <begin position="1"/>
        <end position="23"/>
    </location>
</feature>
<reference evidence="3" key="1">
    <citation type="submission" date="2021-10" db="EMBL/GenBank/DDBJ databases">
        <title>De novo Genome Assembly of Clathrus columnatus (Basidiomycota, Fungi) Using Illumina and Nanopore Sequence Data.</title>
        <authorList>
            <person name="Ogiso-Tanaka E."/>
            <person name="Itagaki H."/>
            <person name="Hosoya T."/>
            <person name="Hosaka K."/>
        </authorList>
    </citation>
    <scope>NUCLEOTIDE SEQUENCE</scope>
    <source>
        <strain evidence="3">MO-923</strain>
    </source>
</reference>
<evidence type="ECO:0000256" key="1">
    <source>
        <dbReference type="SAM" id="MobiDB-lite"/>
    </source>
</evidence>
<accession>A0AAV5ARU7</accession>
<feature type="compositionally biased region" description="Polar residues" evidence="1">
    <location>
        <begin position="1"/>
        <end position="13"/>
    </location>
</feature>
<keyword evidence="4" id="KW-1185">Reference proteome</keyword>
<gene>
    <name evidence="3" type="ORF">Clacol_009752</name>
</gene>
<feature type="domain" description="Fungal-type protein kinase" evidence="2">
    <location>
        <begin position="311"/>
        <end position="350"/>
    </location>
</feature>
<dbReference type="EMBL" id="BPWL01000011">
    <property type="protein sequence ID" value="GJJ15474.1"/>
    <property type="molecule type" value="Genomic_DNA"/>
</dbReference>